<dbReference type="EMBL" id="HACG01020358">
    <property type="protein sequence ID" value="CEK67223.1"/>
    <property type="molecule type" value="Transcribed_RNA"/>
</dbReference>
<proteinExistence type="predicted"/>
<reference evidence="1" key="1">
    <citation type="submission" date="2014-12" db="EMBL/GenBank/DDBJ databases">
        <title>Insight into the proteome of Arion vulgaris.</title>
        <authorList>
            <person name="Aradska J."/>
            <person name="Bulat T."/>
            <person name="Smidak R."/>
            <person name="Sarate P."/>
            <person name="Gangsoo J."/>
            <person name="Sialana F."/>
            <person name="Bilban M."/>
            <person name="Lubec G."/>
        </authorList>
    </citation>
    <scope>NUCLEOTIDE SEQUENCE</scope>
    <source>
        <tissue evidence="1">Skin</tissue>
    </source>
</reference>
<gene>
    <name evidence="1" type="primary">ORF61813</name>
</gene>
<accession>A0A0B6ZFA2</accession>
<evidence type="ECO:0000313" key="1">
    <source>
        <dbReference type="EMBL" id="CEK67223.1"/>
    </source>
</evidence>
<organism evidence="1">
    <name type="scientific">Arion vulgaris</name>
    <dbReference type="NCBI Taxonomy" id="1028688"/>
    <lineage>
        <taxon>Eukaryota</taxon>
        <taxon>Metazoa</taxon>
        <taxon>Spiralia</taxon>
        <taxon>Lophotrochozoa</taxon>
        <taxon>Mollusca</taxon>
        <taxon>Gastropoda</taxon>
        <taxon>Heterobranchia</taxon>
        <taxon>Euthyneura</taxon>
        <taxon>Panpulmonata</taxon>
        <taxon>Eupulmonata</taxon>
        <taxon>Stylommatophora</taxon>
        <taxon>Helicina</taxon>
        <taxon>Arionoidea</taxon>
        <taxon>Arionidae</taxon>
        <taxon>Arion</taxon>
    </lineage>
</organism>
<dbReference type="AlphaFoldDB" id="A0A0B6ZFA2"/>
<sequence length="55" mass="6344">MEVGVGMQENSDRVVKSGKEDRLEALVANLCFPRCEKEYIFAHHLTYSKHTHPIE</sequence>
<name>A0A0B6ZFA2_9EUPU</name>
<protein>
    <submittedName>
        <fullName evidence="1">Uncharacterized protein</fullName>
    </submittedName>
</protein>